<comment type="caution">
    <text evidence="2">The sequence shown here is derived from an EMBL/GenBank/DDBJ whole genome shotgun (WGS) entry which is preliminary data.</text>
</comment>
<name>A0ABR8UHL0_9GAMM</name>
<dbReference type="PANTHER" id="PTHR33361">
    <property type="entry name" value="GLR0591 PROTEIN"/>
    <property type="match status" value="1"/>
</dbReference>
<keyword evidence="3" id="KW-1185">Reference proteome</keyword>
<proteinExistence type="predicted"/>
<dbReference type="EMBL" id="JACSQJ010000002">
    <property type="protein sequence ID" value="MBD7987512.1"/>
    <property type="molecule type" value="Genomic_DNA"/>
</dbReference>
<evidence type="ECO:0000313" key="2">
    <source>
        <dbReference type="EMBL" id="MBD7987512.1"/>
    </source>
</evidence>
<evidence type="ECO:0000313" key="3">
    <source>
        <dbReference type="Proteomes" id="UP000647183"/>
    </source>
</evidence>
<dbReference type="InterPro" id="IPR010281">
    <property type="entry name" value="DUF885"/>
</dbReference>
<dbReference type="PANTHER" id="PTHR33361:SF16">
    <property type="entry name" value="DUF885 DOMAIN-CONTAINING PROTEIN"/>
    <property type="match status" value="1"/>
</dbReference>
<reference evidence="2 3" key="1">
    <citation type="submission" date="2020-08" db="EMBL/GenBank/DDBJ databases">
        <title>A Genomic Blueprint of the Chicken Gut Microbiome.</title>
        <authorList>
            <person name="Gilroy R."/>
            <person name="Ravi A."/>
            <person name="Getino M."/>
            <person name="Pursley I."/>
            <person name="Horton D.L."/>
            <person name="Alikhan N.-F."/>
            <person name="Baker D."/>
            <person name="Gharbi K."/>
            <person name="Hall N."/>
            <person name="Watson M."/>
            <person name="Adriaenssens E.M."/>
            <person name="Foster-Nyarko E."/>
            <person name="Jarju S."/>
            <person name="Secka A."/>
            <person name="Antonio M."/>
            <person name="Oren A."/>
            <person name="Chaudhuri R."/>
            <person name="La Ragione R.M."/>
            <person name="Hildebrand F."/>
            <person name="Pallen M.J."/>
        </authorList>
    </citation>
    <scope>NUCLEOTIDE SEQUENCE [LARGE SCALE GENOMIC DNA]</scope>
    <source>
        <strain evidence="2 3">Sa2BVA3</strain>
    </source>
</reference>
<evidence type="ECO:0000256" key="1">
    <source>
        <dbReference type="SAM" id="SignalP"/>
    </source>
</evidence>
<dbReference type="PROSITE" id="PS51257">
    <property type="entry name" value="PROKAR_LIPOPROTEIN"/>
    <property type="match status" value="1"/>
</dbReference>
<gene>
    <name evidence="2" type="ORF">H9645_05660</name>
</gene>
<organism evidence="2 3">
    <name type="scientific">Luteimonas colneyensis</name>
    <dbReference type="NCBI Taxonomy" id="2762230"/>
    <lineage>
        <taxon>Bacteria</taxon>
        <taxon>Pseudomonadati</taxon>
        <taxon>Pseudomonadota</taxon>
        <taxon>Gammaproteobacteria</taxon>
        <taxon>Lysobacterales</taxon>
        <taxon>Lysobacteraceae</taxon>
        <taxon>Luteimonas</taxon>
    </lineage>
</organism>
<dbReference type="Proteomes" id="UP000647183">
    <property type="component" value="Unassembled WGS sequence"/>
</dbReference>
<dbReference type="Pfam" id="PF05960">
    <property type="entry name" value="DUF885"/>
    <property type="match status" value="1"/>
</dbReference>
<protein>
    <submittedName>
        <fullName evidence="2">DUF885 domain-containing protein</fullName>
    </submittedName>
</protein>
<feature type="chain" id="PRO_5045833280" evidence="1">
    <location>
        <begin position="24"/>
        <end position="634"/>
    </location>
</feature>
<keyword evidence="1" id="KW-0732">Signal</keyword>
<accession>A0ABR8UHL0</accession>
<dbReference type="RefSeq" id="WP_191728747.1">
    <property type="nucleotide sequence ID" value="NZ_JACSQJ010000002.1"/>
</dbReference>
<feature type="signal peptide" evidence="1">
    <location>
        <begin position="1"/>
        <end position="23"/>
    </location>
</feature>
<sequence>MRTASARSPLAIALALVLPLGLAACDRTPTDAAAGQAVPAGTAAAEATPAEREAETARLNAWFEAKYEEQLQFSPIRLTFLGRKELYDQIDDASEAGIRKQLAWMEASVEEMEAEFDYDRLEPEAQLSWNLWKKQYESARDGMPFLLDGYPFDQMNGMHSMAPTFMINFHKVDEESDYQAYMSRLRKLPATFDILIERARASAAQGIRPPKFAWEGVADQSRKIITGAPFDDGADSALWADAQAKADALATAGRITAERAAELKEEARKALVDEVKPAYERILALAAEELPKAAANPTGVGQTHPNGAAYYAYQLRENTSTDMTADQIHELGLSEVARLRGELEAVQKQIGFEGDLQAFFKHVQADPKRLYPNTDAGRQAYIDDATKAIDNIKKHLPQYFGLLPKADLVVKRVEAFREQDGAAQHYNPASPDGSRPGVYYAHLSDMNAMPKTELEVIAYHEGLPGHHMQISIAQELTGVPTFRTQTFDTAYNEGWGLYSEWLAKEMPDTYQDPYSEYGRLMSEMWRAIRLVVDTGMHAKGWTEEQAVAYFRENSSVPDAAIRSEIQRYLVFPGQATAYKIGMIRMQELRRKAEAELGDAFDIRGFHDAILGGGAMPLDLLEQRVDRWIASRKAG</sequence>